<evidence type="ECO:0000256" key="4">
    <source>
        <dbReference type="PROSITE-ProRule" id="PRU10141"/>
    </source>
</evidence>
<evidence type="ECO:0000256" key="5">
    <source>
        <dbReference type="RuleBase" id="RU000304"/>
    </source>
</evidence>
<protein>
    <submittedName>
        <fullName evidence="7">Protein kinase</fullName>
    </submittedName>
</protein>
<dbReference type="InterPro" id="IPR008271">
    <property type="entry name" value="Ser/Thr_kinase_AS"/>
</dbReference>
<dbReference type="PANTHER" id="PTHR23257">
    <property type="entry name" value="SERINE-THREONINE PROTEIN KINASE"/>
    <property type="match status" value="1"/>
</dbReference>
<dbReference type="GO" id="GO:0005524">
    <property type="term" value="F:ATP binding"/>
    <property type="evidence" value="ECO:0007669"/>
    <property type="project" value="UniProtKB-UniRule"/>
</dbReference>
<sequence length="436" mass="48877">MYVSLACTTCSCMAAPNTVAIGEVGELRFPNKCEDYKITRFFPVIRRLQQNSQSPNGLLPAGKIKLCIRVEVEKIASDRVCQPELPTRPPFALPTNFGEALQLKRKQLKATVVPEDNSNVNASNQLASQVNLEASEQLLKQITIETTHYQINGDDLNIEGRIGEGIHSCVSVGILRGRNNASFQQVAVKEFRHQHACPPVNVLRTFQQEYRILERCQRMNGCRHVVGLLGITLEPRLIILMEYFNHGSLAQCMNNEAAWKQMSIKQKITIGLKIGQGIAWMHKNNMIHRDIKSHNILVGDDLTISNPTVKIGDLGSAVLWNQNESLLTEEVGSSGYTAPEIFTQNGYDEKIDVWSFGIVLWELTSSSPQTRVNPFTGMAGEEFVRKVQNGCRPSPVHPHQLFIRSVVEKCWIFDPSLRPNMAEVVNQLESLLESCE</sequence>
<dbReference type="PROSITE" id="PS00108">
    <property type="entry name" value="PROTEIN_KINASE_ST"/>
    <property type="match status" value="1"/>
</dbReference>
<name>A0A225W4W3_9STRA</name>
<dbReference type="Gene3D" id="1.10.510.10">
    <property type="entry name" value="Transferase(Phosphotransferase) domain 1"/>
    <property type="match status" value="1"/>
</dbReference>
<proteinExistence type="inferred from homology"/>
<keyword evidence="7" id="KW-0808">Transferase</keyword>
<dbReference type="OrthoDB" id="10261027at2759"/>
<reference evidence="8" key="1">
    <citation type="submission" date="2017-03" db="EMBL/GenBank/DDBJ databases">
        <title>Phytopthora megakarya and P. palmivora, two closely related causual agents of cacao black pod achieved similar genome size and gene model numbers by different mechanisms.</title>
        <authorList>
            <person name="Ali S."/>
            <person name="Shao J."/>
            <person name="Larry D.J."/>
            <person name="Kronmiller B."/>
            <person name="Shen D."/>
            <person name="Strem M.D."/>
            <person name="Melnick R.L."/>
            <person name="Guiltinan M.J."/>
            <person name="Tyler B.M."/>
            <person name="Meinhardt L.W."/>
            <person name="Bailey B.A."/>
        </authorList>
    </citation>
    <scope>NUCLEOTIDE SEQUENCE [LARGE SCALE GENOMIC DNA]</scope>
    <source>
        <strain evidence="8">zdho120</strain>
    </source>
</reference>
<evidence type="ECO:0000313" key="8">
    <source>
        <dbReference type="Proteomes" id="UP000198211"/>
    </source>
</evidence>
<comment type="caution">
    <text evidence="7">The sequence shown here is derived from an EMBL/GenBank/DDBJ whole genome shotgun (WGS) entry which is preliminary data.</text>
</comment>
<dbReference type="Gene3D" id="3.30.200.20">
    <property type="entry name" value="Phosphorylase Kinase, domain 1"/>
    <property type="match status" value="1"/>
</dbReference>
<accession>A0A225W4W3</accession>
<evidence type="ECO:0000259" key="6">
    <source>
        <dbReference type="PROSITE" id="PS50011"/>
    </source>
</evidence>
<evidence type="ECO:0000256" key="1">
    <source>
        <dbReference type="ARBA" id="ARBA00022527"/>
    </source>
</evidence>
<keyword evidence="8" id="KW-1185">Reference proteome</keyword>
<dbReference type="PROSITE" id="PS00107">
    <property type="entry name" value="PROTEIN_KINASE_ATP"/>
    <property type="match status" value="1"/>
</dbReference>
<gene>
    <name evidence="7" type="ORF">PHMEG_00014203</name>
</gene>
<dbReference type="SMART" id="SM00220">
    <property type="entry name" value="S_TKc"/>
    <property type="match status" value="1"/>
</dbReference>
<organism evidence="7 8">
    <name type="scientific">Phytophthora megakarya</name>
    <dbReference type="NCBI Taxonomy" id="4795"/>
    <lineage>
        <taxon>Eukaryota</taxon>
        <taxon>Sar</taxon>
        <taxon>Stramenopiles</taxon>
        <taxon>Oomycota</taxon>
        <taxon>Peronosporomycetes</taxon>
        <taxon>Peronosporales</taxon>
        <taxon>Peronosporaceae</taxon>
        <taxon>Phytophthora</taxon>
    </lineage>
</organism>
<evidence type="ECO:0000256" key="2">
    <source>
        <dbReference type="ARBA" id="ARBA00022741"/>
    </source>
</evidence>
<dbReference type="GO" id="GO:0004674">
    <property type="term" value="F:protein serine/threonine kinase activity"/>
    <property type="evidence" value="ECO:0007669"/>
    <property type="project" value="UniProtKB-KW"/>
</dbReference>
<feature type="domain" description="Protein kinase" evidence="6">
    <location>
        <begin position="156"/>
        <end position="432"/>
    </location>
</feature>
<evidence type="ECO:0000256" key="3">
    <source>
        <dbReference type="ARBA" id="ARBA00022840"/>
    </source>
</evidence>
<dbReference type="EMBL" id="NBNE01001799">
    <property type="protein sequence ID" value="OWZ12612.1"/>
    <property type="molecule type" value="Genomic_DNA"/>
</dbReference>
<keyword evidence="2 4" id="KW-0547">Nucleotide-binding</keyword>
<keyword evidence="7" id="KW-0418">Kinase</keyword>
<dbReference type="InterPro" id="IPR011009">
    <property type="entry name" value="Kinase-like_dom_sf"/>
</dbReference>
<dbReference type="Pfam" id="PF07714">
    <property type="entry name" value="PK_Tyr_Ser-Thr"/>
    <property type="match status" value="1"/>
</dbReference>
<keyword evidence="1 5" id="KW-0723">Serine/threonine-protein kinase</keyword>
<dbReference type="InterPro" id="IPR000719">
    <property type="entry name" value="Prot_kinase_dom"/>
</dbReference>
<evidence type="ECO:0000313" key="7">
    <source>
        <dbReference type="EMBL" id="OWZ12612.1"/>
    </source>
</evidence>
<comment type="similarity">
    <text evidence="5">Belongs to the protein kinase superfamily.</text>
</comment>
<dbReference type="InterPro" id="IPR017441">
    <property type="entry name" value="Protein_kinase_ATP_BS"/>
</dbReference>
<dbReference type="SUPFAM" id="SSF56112">
    <property type="entry name" value="Protein kinase-like (PK-like)"/>
    <property type="match status" value="1"/>
</dbReference>
<dbReference type="Proteomes" id="UP000198211">
    <property type="component" value="Unassembled WGS sequence"/>
</dbReference>
<dbReference type="STRING" id="4795.A0A225W4W3"/>
<dbReference type="PROSITE" id="PS50011">
    <property type="entry name" value="PROTEIN_KINASE_DOM"/>
    <property type="match status" value="1"/>
</dbReference>
<dbReference type="PRINTS" id="PR00109">
    <property type="entry name" value="TYRKINASE"/>
</dbReference>
<keyword evidence="3 4" id="KW-0067">ATP-binding</keyword>
<dbReference type="AlphaFoldDB" id="A0A225W4W3"/>
<feature type="binding site" evidence="4">
    <location>
        <position position="189"/>
    </location>
    <ligand>
        <name>ATP</name>
        <dbReference type="ChEBI" id="CHEBI:30616"/>
    </ligand>
</feature>
<dbReference type="InterPro" id="IPR050167">
    <property type="entry name" value="Ser_Thr_protein_kinase"/>
</dbReference>
<dbReference type="InterPro" id="IPR001245">
    <property type="entry name" value="Ser-Thr/Tyr_kinase_cat_dom"/>
</dbReference>